<dbReference type="Proteomes" id="UP001163046">
    <property type="component" value="Unassembled WGS sequence"/>
</dbReference>
<evidence type="ECO:0000256" key="2">
    <source>
        <dbReference type="SAM" id="SignalP"/>
    </source>
</evidence>
<evidence type="ECO:0000313" key="4">
    <source>
        <dbReference type="Proteomes" id="UP001163046"/>
    </source>
</evidence>
<keyword evidence="1" id="KW-0812">Transmembrane</keyword>
<feature type="chain" id="PRO_5040776758" evidence="2">
    <location>
        <begin position="29"/>
        <end position="214"/>
    </location>
</feature>
<protein>
    <submittedName>
        <fullName evidence="3">Uncharacterized protein</fullName>
    </submittedName>
</protein>
<sequence>MAVAAIMLDKHVIMFMLIVFSLVAVSDGRGVCNPPCKMGSVCCYINFCAVTSCQGRYCRTTSDCSWGETCCSHKCARGSGCVGRGCTKDNQCDVGESCCKDVCIDDLKCNCKHDYDCPIGEICCDDGYYSKSHGNCSTSTGPAMSTKELTLIIVGTVLGTLLLIGLILGFICFMYRRSWKVPRKGSGQSIFTIPNNTAPASQNVYGTIQTRHTV</sequence>
<organism evidence="3 4">
    <name type="scientific">Desmophyllum pertusum</name>
    <dbReference type="NCBI Taxonomy" id="174260"/>
    <lineage>
        <taxon>Eukaryota</taxon>
        <taxon>Metazoa</taxon>
        <taxon>Cnidaria</taxon>
        <taxon>Anthozoa</taxon>
        <taxon>Hexacorallia</taxon>
        <taxon>Scleractinia</taxon>
        <taxon>Caryophylliina</taxon>
        <taxon>Caryophylliidae</taxon>
        <taxon>Desmophyllum</taxon>
    </lineage>
</organism>
<dbReference type="EMBL" id="MU825447">
    <property type="protein sequence ID" value="KAJ7388899.1"/>
    <property type="molecule type" value="Genomic_DNA"/>
</dbReference>
<keyword evidence="2" id="KW-0732">Signal</keyword>
<reference evidence="3" key="1">
    <citation type="submission" date="2023-01" db="EMBL/GenBank/DDBJ databases">
        <title>Genome assembly of the deep-sea coral Lophelia pertusa.</title>
        <authorList>
            <person name="Herrera S."/>
            <person name="Cordes E."/>
        </authorList>
    </citation>
    <scope>NUCLEOTIDE SEQUENCE</scope>
    <source>
        <strain evidence="3">USNM1676648</strain>
        <tissue evidence="3">Polyp</tissue>
    </source>
</reference>
<feature type="transmembrane region" description="Helical" evidence="1">
    <location>
        <begin position="149"/>
        <end position="175"/>
    </location>
</feature>
<feature type="signal peptide" evidence="2">
    <location>
        <begin position="1"/>
        <end position="28"/>
    </location>
</feature>
<keyword evidence="1" id="KW-1133">Transmembrane helix</keyword>
<keyword evidence="1" id="KW-0472">Membrane</keyword>
<accession>A0A9W9ZZK0</accession>
<evidence type="ECO:0000313" key="3">
    <source>
        <dbReference type="EMBL" id="KAJ7388899.1"/>
    </source>
</evidence>
<dbReference type="AlphaFoldDB" id="A0A9W9ZZK0"/>
<name>A0A9W9ZZK0_9CNID</name>
<proteinExistence type="predicted"/>
<keyword evidence="4" id="KW-1185">Reference proteome</keyword>
<gene>
    <name evidence="3" type="ORF">OS493_035046</name>
</gene>
<evidence type="ECO:0000256" key="1">
    <source>
        <dbReference type="SAM" id="Phobius"/>
    </source>
</evidence>
<comment type="caution">
    <text evidence="3">The sequence shown here is derived from an EMBL/GenBank/DDBJ whole genome shotgun (WGS) entry which is preliminary data.</text>
</comment>